<evidence type="ECO:0000313" key="2">
    <source>
        <dbReference type="EMBL" id="SEU00730.1"/>
    </source>
</evidence>
<dbReference type="PROSITE" id="PS51257">
    <property type="entry name" value="PROKAR_LIPOPROTEIN"/>
    <property type="match status" value="1"/>
</dbReference>
<name>A0A1I0IVU8_9RHOB</name>
<keyword evidence="3" id="KW-1185">Reference proteome</keyword>
<accession>A0A1I0IVU8</accession>
<dbReference type="AlphaFoldDB" id="A0A1I0IVU8"/>
<sequence>MSRMTLTILLVTAGLGLAACSSGGDDRVPLLRADKVYIVTGDDRNPGDIVVTGRGGASLTQADGPGADAAFAEFCRTQGHEGGTPGSYVTNGTTGYWHYKACSA</sequence>
<organism evidence="2 3">
    <name type="scientific">Paracoccus homiensis</name>
    <dbReference type="NCBI Taxonomy" id="364199"/>
    <lineage>
        <taxon>Bacteria</taxon>
        <taxon>Pseudomonadati</taxon>
        <taxon>Pseudomonadota</taxon>
        <taxon>Alphaproteobacteria</taxon>
        <taxon>Rhodobacterales</taxon>
        <taxon>Paracoccaceae</taxon>
        <taxon>Paracoccus</taxon>
    </lineage>
</organism>
<protein>
    <submittedName>
        <fullName evidence="2">Uncharacterized protein</fullName>
    </submittedName>
</protein>
<gene>
    <name evidence="2" type="ORF">SAMN04489858_11912</name>
</gene>
<dbReference type="Proteomes" id="UP000199180">
    <property type="component" value="Unassembled WGS sequence"/>
</dbReference>
<keyword evidence="1" id="KW-0732">Signal</keyword>
<evidence type="ECO:0000256" key="1">
    <source>
        <dbReference type="SAM" id="SignalP"/>
    </source>
</evidence>
<dbReference type="STRING" id="364199.SAMN04489858_11912"/>
<feature type="chain" id="PRO_5011514734" evidence="1">
    <location>
        <begin position="25"/>
        <end position="104"/>
    </location>
</feature>
<dbReference type="EMBL" id="FOHO01000019">
    <property type="protein sequence ID" value="SEU00730.1"/>
    <property type="molecule type" value="Genomic_DNA"/>
</dbReference>
<feature type="signal peptide" evidence="1">
    <location>
        <begin position="1"/>
        <end position="24"/>
    </location>
</feature>
<proteinExistence type="predicted"/>
<reference evidence="2 3" key="1">
    <citation type="submission" date="2016-10" db="EMBL/GenBank/DDBJ databases">
        <authorList>
            <person name="de Groot N.N."/>
        </authorList>
    </citation>
    <scope>NUCLEOTIDE SEQUENCE [LARGE SCALE GENOMIC DNA]</scope>
    <source>
        <strain evidence="2 3">DSM 17862</strain>
    </source>
</reference>
<evidence type="ECO:0000313" key="3">
    <source>
        <dbReference type="Proteomes" id="UP000199180"/>
    </source>
</evidence>